<dbReference type="InterPro" id="IPR029016">
    <property type="entry name" value="GAF-like_dom_sf"/>
</dbReference>
<dbReference type="SUPFAM" id="SSF55781">
    <property type="entry name" value="GAF domain-like"/>
    <property type="match status" value="1"/>
</dbReference>
<dbReference type="Proteomes" id="UP000266915">
    <property type="component" value="Unassembled WGS sequence"/>
</dbReference>
<dbReference type="PROSITE" id="PS50921">
    <property type="entry name" value="ANTAR"/>
    <property type="match status" value="1"/>
</dbReference>
<gene>
    <name evidence="6" type="ORF">EDD42_0460</name>
</gene>
<evidence type="ECO:0000256" key="3">
    <source>
        <dbReference type="ARBA" id="ARBA00023015"/>
    </source>
</evidence>
<keyword evidence="4" id="KW-0804">Transcription</keyword>
<dbReference type="InterPro" id="IPR005561">
    <property type="entry name" value="ANTAR"/>
</dbReference>
<dbReference type="InterPro" id="IPR036388">
    <property type="entry name" value="WH-like_DNA-bd_sf"/>
</dbReference>
<dbReference type="Pfam" id="PF03861">
    <property type="entry name" value="ANTAR"/>
    <property type="match status" value="1"/>
</dbReference>
<dbReference type="GO" id="GO:0016301">
    <property type="term" value="F:kinase activity"/>
    <property type="evidence" value="ECO:0007669"/>
    <property type="project" value="UniProtKB-KW"/>
</dbReference>
<evidence type="ECO:0000259" key="5">
    <source>
        <dbReference type="PROSITE" id="PS50921"/>
    </source>
</evidence>
<evidence type="ECO:0000256" key="1">
    <source>
        <dbReference type="ARBA" id="ARBA00022679"/>
    </source>
</evidence>
<keyword evidence="7" id="KW-1185">Reference proteome</keyword>
<dbReference type="InterPro" id="IPR011006">
    <property type="entry name" value="CheY-like_superfamily"/>
</dbReference>
<dbReference type="AlphaFoldDB" id="A0A3N2BYT4"/>
<comment type="caution">
    <text evidence="6">The sequence shown here is derived from an EMBL/GenBank/DDBJ whole genome shotgun (WGS) entry which is preliminary data.</text>
</comment>
<evidence type="ECO:0000313" key="6">
    <source>
        <dbReference type="EMBL" id="ROR80419.1"/>
    </source>
</evidence>
<keyword evidence="1" id="KW-0808">Transferase</keyword>
<sequence>MSDTFAIVYSALDRVDEDDQLVEPILRLMPLSGVSIATLGDTLSPETIAASDEQIALIDELQFDLSEGPCWDAVGSGRPVLEEAVKRNGYDSWPSFTEAIRDHAVGSIFAFPLRVGPLQVGAVELYDTEERTLDAQAVGDMMSLTRPLSRYVLRRTLELASLPDTTQLKPHARRRIHQATGFVIAQLGLTPDDAHLLIQAQAFAQNRSMSDVAEDILERRTGYVLHDDTIEDER</sequence>
<proteinExistence type="predicted"/>
<reference evidence="6 7" key="1">
    <citation type="submission" date="2018-11" db="EMBL/GenBank/DDBJ databases">
        <title>Sequencing the genomes of 1000 actinobacteria strains.</title>
        <authorList>
            <person name="Klenk H.-P."/>
        </authorList>
    </citation>
    <scope>NUCLEOTIDE SEQUENCE [LARGE SCALE GENOMIC DNA]</scope>
    <source>
        <strain evidence="6 7">DSM 14012</strain>
    </source>
</reference>
<dbReference type="Pfam" id="PF13185">
    <property type="entry name" value="GAF_2"/>
    <property type="match status" value="1"/>
</dbReference>
<dbReference type="Gene3D" id="1.10.10.10">
    <property type="entry name" value="Winged helix-like DNA-binding domain superfamily/Winged helix DNA-binding domain"/>
    <property type="match status" value="1"/>
</dbReference>
<dbReference type="EMBL" id="RKHL01000001">
    <property type="protein sequence ID" value="ROR80419.1"/>
    <property type="molecule type" value="Genomic_DNA"/>
</dbReference>
<dbReference type="RefSeq" id="WP_085512062.1">
    <property type="nucleotide sequence ID" value="NZ_FXAP01000003.1"/>
</dbReference>
<name>A0A3N2BYT4_9MICO</name>
<keyword evidence="3" id="KW-0805">Transcription regulation</keyword>
<protein>
    <submittedName>
        <fullName evidence="6">ANTAR domain-containing protein</fullName>
    </submittedName>
</protein>
<keyword evidence="2" id="KW-0418">Kinase</keyword>
<evidence type="ECO:0000256" key="4">
    <source>
        <dbReference type="ARBA" id="ARBA00023163"/>
    </source>
</evidence>
<accession>A0A3N2BYT4</accession>
<dbReference type="InterPro" id="IPR003018">
    <property type="entry name" value="GAF"/>
</dbReference>
<dbReference type="SUPFAM" id="SSF52172">
    <property type="entry name" value="CheY-like"/>
    <property type="match status" value="1"/>
</dbReference>
<dbReference type="Gene3D" id="3.30.450.40">
    <property type="match status" value="1"/>
</dbReference>
<organism evidence="6 7">
    <name type="scientific">Plantibacter flavus</name>
    <dbReference type="NCBI Taxonomy" id="150123"/>
    <lineage>
        <taxon>Bacteria</taxon>
        <taxon>Bacillati</taxon>
        <taxon>Actinomycetota</taxon>
        <taxon>Actinomycetes</taxon>
        <taxon>Micrococcales</taxon>
        <taxon>Microbacteriaceae</taxon>
        <taxon>Plantibacter</taxon>
    </lineage>
</organism>
<evidence type="ECO:0000256" key="2">
    <source>
        <dbReference type="ARBA" id="ARBA00022777"/>
    </source>
</evidence>
<feature type="domain" description="ANTAR" evidence="5">
    <location>
        <begin position="156"/>
        <end position="217"/>
    </location>
</feature>
<dbReference type="SMART" id="SM01012">
    <property type="entry name" value="ANTAR"/>
    <property type="match status" value="1"/>
</dbReference>
<evidence type="ECO:0000313" key="7">
    <source>
        <dbReference type="Proteomes" id="UP000266915"/>
    </source>
</evidence>
<dbReference type="GO" id="GO:0003723">
    <property type="term" value="F:RNA binding"/>
    <property type="evidence" value="ECO:0007669"/>
    <property type="project" value="InterPro"/>
</dbReference>